<reference evidence="1" key="1">
    <citation type="journal article" date="2023" name="GigaByte">
        <title>Genome assembly of the bearded iris, Iris pallida Lam.</title>
        <authorList>
            <person name="Bruccoleri R.E."/>
            <person name="Oakeley E.J."/>
            <person name="Faust A.M.E."/>
            <person name="Altorfer M."/>
            <person name="Dessus-Babus S."/>
            <person name="Burckhardt D."/>
            <person name="Oertli M."/>
            <person name="Naumann U."/>
            <person name="Petersen F."/>
            <person name="Wong J."/>
        </authorList>
    </citation>
    <scope>NUCLEOTIDE SEQUENCE</scope>
    <source>
        <strain evidence="1">GSM-AAB239-AS_SAM_17_03QT</strain>
    </source>
</reference>
<dbReference type="Proteomes" id="UP001140949">
    <property type="component" value="Unassembled WGS sequence"/>
</dbReference>
<evidence type="ECO:0000313" key="1">
    <source>
        <dbReference type="EMBL" id="KAJ6844676.1"/>
    </source>
</evidence>
<sequence>MLGRLGTVELTRARERGEGDLERDWWCSVRRRRSLELASDTAAVDAALPRQLRVWPEMEEGVRRGELARRCGLTAGKNSSVGS</sequence>
<dbReference type="AlphaFoldDB" id="A0AAX6HUD1"/>
<reference evidence="1" key="2">
    <citation type="submission" date="2023-04" db="EMBL/GenBank/DDBJ databases">
        <authorList>
            <person name="Bruccoleri R.E."/>
            <person name="Oakeley E.J."/>
            <person name="Faust A.-M."/>
            <person name="Dessus-Babus S."/>
            <person name="Altorfer M."/>
            <person name="Burckhardt D."/>
            <person name="Oertli M."/>
            <person name="Naumann U."/>
            <person name="Petersen F."/>
            <person name="Wong J."/>
        </authorList>
    </citation>
    <scope>NUCLEOTIDE SEQUENCE</scope>
    <source>
        <strain evidence="1">GSM-AAB239-AS_SAM_17_03QT</strain>
        <tissue evidence="1">Leaf</tissue>
    </source>
</reference>
<keyword evidence="2" id="KW-1185">Reference proteome</keyword>
<accession>A0AAX6HUD1</accession>
<dbReference type="EMBL" id="JANAVB010006598">
    <property type="protein sequence ID" value="KAJ6844676.1"/>
    <property type="molecule type" value="Genomic_DNA"/>
</dbReference>
<comment type="caution">
    <text evidence="1">The sequence shown here is derived from an EMBL/GenBank/DDBJ whole genome shotgun (WGS) entry which is preliminary data.</text>
</comment>
<protein>
    <submittedName>
        <fullName evidence="1">Proline-rich protein 36</fullName>
    </submittedName>
</protein>
<gene>
    <name evidence="1" type="ORF">M6B38_291040</name>
</gene>
<evidence type="ECO:0000313" key="2">
    <source>
        <dbReference type="Proteomes" id="UP001140949"/>
    </source>
</evidence>
<organism evidence="1 2">
    <name type="scientific">Iris pallida</name>
    <name type="common">Sweet iris</name>
    <dbReference type="NCBI Taxonomy" id="29817"/>
    <lineage>
        <taxon>Eukaryota</taxon>
        <taxon>Viridiplantae</taxon>
        <taxon>Streptophyta</taxon>
        <taxon>Embryophyta</taxon>
        <taxon>Tracheophyta</taxon>
        <taxon>Spermatophyta</taxon>
        <taxon>Magnoliopsida</taxon>
        <taxon>Liliopsida</taxon>
        <taxon>Asparagales</taxon>
        <taxon>Iridaceae</taxon>
        <taxon>Iridoideae</taxon>
        <taxon>Irideae</taxon>
        <taxon>Iris</taxon>
    </lineage>
</organism>
<name>A0AAX6HUD1_IRIPA</name>
<proteinExistence type="predicted"/>